<accession>A0A518B0G5</accession>
<keyword evidence="2" id="KW-1185">Reference proteome</keyword>
<organism evidence="1 2">
    <name type="scientific">Kolteria novifilia</name>
    <dbReference type="NCBI Taxonomy" id="2527975"/>
    <lineage>
        <taxon>Bacteria</taxon>
        <taxon>Pseudomonadati</taxon>
        <taxon>Planctomycetota</taxon>
        <taxon>Planctomycetia</taxon>
        <taxon>Kolteriales</taxon>
        <taxon>Kolteriaceae</taxon>
        <taxon>Kolteria</taxon>
    </lineage>
</organism>
<dbReference type="OrthoDB" id="271062at2"/>
<sequence>MSRILFTWELGRGLGHLLPHRRTVEALRERGDEVFFASRNLQAMEKVFGGLGVRYLQAPFKCSPPTHPIEKTVTFAHILNNVGFDHPGELFSLVAAWRNLFELIKPDLVICDHSPTALLALRGLPAKRATIGAGFSCPIAVAPFPILEPRLPHSPEELLADETRLLSNANEVLDRFGSPPLEYLAQLYADLDDRILITFQEMDHYQDRAGATYWGLSPLVAGAPPAWPPGDRRRVFGYLKPFASLPTLLELLNKLELPTVIHPDGISTSIQQKYASRTLHFQQERVDIAQARRDCHFAILNANHATMAAFVLGGKPVLNFPLSLEQEMCAAPIVERGAGLVVSGTEPNDIFRKMEMILGSDEYTAGAERIAEKYRDWDYEASGIHLAEHMESLIART</sequence>
<dbReference type="Gene3D" id="3.40.50.2000">
    <property type="entry name" value="Glycogen Phosphorylase B"/>
    <property type="match status" value="2"/>
</dbReference>
<protein>
    <submittedName>
        <fullName evidence="1">Uncharacterized protein</fullName>
    </submittedName>
</protein>
<evidence type="ECO:0000313" key="1">
    <source>
        <dbReference type="EMBL" id="QDU60467.1"/>
    </source>
</evidence>
<dbReference type="RefSeq" id="WP_145256343.1">
    <property type="nucleotide sequence ID" value="NZ_CP036279.1"/>
</dbReference>
<dbReference type="KEGG" id="knv:Pan216_13080"/>
<dbReference type="SUPFAM" id="SSF53756">
    <property type="entry name" value="UDP-Glycosyltransferase/glycogen phosphorylase"/>
    <property type="match status" value="1"/>
</dbReference>
<gene>
    <name evidence="1" type="ORF">Pan216_13080</name>
</gene>
<name>A0A518B0G5_9BACT</name>
<dbReference type="Proteomes" id="UP000317093">
    <property type="component" value="Chromosome"/>
</dbReference>
<evidence type="ECO:0000313" key="2">
    <source>
        <dbReference type="Proteomes" id="UP000317093"/>
    </source>
</evidence>
<dbReference type="EMBL" id="CP036279">
    <property type="protein sequence ID" value="QDU60467.1"/>
    <property type="molecule type" value="Genomic_DNA"/>
</dbReference>
<reference evidence="1 2" key="1">
    <citation type="submission" date="2019-02" db="EMBL/GenBank/DDBJ databases">
        <title>Deep-cultivation of Planctomycetes and their phenomic and genomic characterization uncovers novel biology.</title>
        <authorList>
            <person name="Wiegand S."/>
            <person name="Jogler M."/>
            <person name="Boedeker C."/>
            <person name="Pinto D."/>
            <person name="Vollmers J."/>
            <person name="Rivas-Marin E."/>
            <person name="Kohn T."/>
            <person name="Peeters S.H."/>
            <person name="Heuer A."/>
            <person name="Rast P."/>
            <person name="Oberbeckmann S."/>
            <person name="Bunk B."/>
            <person name="Jeske O."/>
            <person name="Meyerdierks A."/>
            <person name="Storesund J.E."/>
            <person name="Kallscheuer N."/>
            <person name="Luecker S."/>
            <person name="Lage O.M."/>
            <person name="Pohl T."/>
            <person name="Merkel B.J."/>
            <person name="Hornburger P."/>
            <person name="Mueller R.-W."/>
            <person name="Bruemmer F."/>
            <person name="Labrenz M."/>
            <person name="Spormann A.M."/>
            <person name="Op den Camp H."/>
            <person name="Overmann J."/>
            <person name="Amann R."/>
            <person name="Jetten M.S.M."/>
            <person name="Mascher T."/>
            <person name="Medema M.H."/>
            <person name="Devos D.P."/>
            <person name="Kaster A.-K."/>
            <person name="Ovreas L."/>
            <person name="Rohde M."/>
            <person name="Galperin M.Y."/>
            <person name="Jogler C."/>
        </authorList>
    </citation>
    <scope>NUCLEOTIDE SEQUENCE [LARGE SCALE GENOMIC DNA]</scope>
    <source>
        <strain evidence="1 2">Pan216</strain>
    </source>
</reference>
<dbReference type="AlphaFoldDB" id="A0A518B0G5"/>
<proteinExistence type="predicted"/>